<gene>
    <name evidence="2" type="ORF">AC579_9860</name>
</gene>
<feature type="compositionally biased region" description="Polar residues" evidence="1">
    <location>
        <begin position="232"/>
        <end position="262"/>
    </location>
</feature>
<accession>A0A139I879</accession>
<sequence>MAGVEVLACMSAITSAFQGGADLAQSLQERRQRRRRRRDSEMEQVYAERMLHRALVDAAEKTQTECLERRHRYGQAFVQGDGLATAELKDVMIGLQTEVIQPLQLARMSENMVLETAQLHEAVITHKATIIRSLEHLCYRISLSYTRQSQYSSNDFVSPISSPGLPQRTSLNFGALSLQDPPPRNSDRAGHHRPSTSIASVSASDGQGSSSAQTSPETTLCSESDTNADRGTGTSLWSRTTAGSQLSVSGSIRSAESGSTCEGSLPAGREVHETEEDMFRASSAPEVVTKEYESMLSQQALRSAALRGPPPTTLQNVHPAYRDHYMEAPMTIFEEPDYPWSPLARPAKHNNYHNFCKGAWKVRQKLEEGLSISMLPNSNGTTIPYWKCKHCAFRSKASSTNSSILPDSISFDQRGVRYRWVFLVKSHTAAPKPEELNDAYSYCCIFCAAQGIETIIYKDLKSLLGHVTSSKHKTHMMTPEVKEKTRCVVGGAPGKDEVWDINLPETQGRNLMGSAGRFVISAVTGLS</sequence>
<proteinExistence type="predicted"/>
<keyword evidence="3" id="KW-1185">Reference proteome</keyword>
<comment type="caution">
    <text evidence="2">The sequence shown here is derived from an EMBL/GenBank/DDBJ whole genome shotgun (WGS) entry which is preliminary data.</text>
</comment>
<name>A0A139I879_9PEZI</name>
<evidence type="ECO:0000313" key="2">
    <source>
        <dbReference type="EMBL" id="KXT10896.1"/>
    </source>
</evidence>
<feature type="compositionally biased region" description="Low complexity" evidence="1">
    <location>
        <begin position="199"/>
        <end position="215"/>
    </location>
</feature>
<feature type="compositionally biased region" description="Polar residues" evidence="1">
    <location>
        <begin position="216"/>
        <end position="225"/>
    </location>
</feature>
<dbReference type="EMBL" id="LFZO01000234">
    <property type="protein sequence ID" value="KXT10896.1"/>
    <property type="molecule type" value="Genomic_DNA"/>
</dbReference>
<dbReference type="Proteomes" id="UP000073492">
    <property type="component" value="Unassembled WGS sequence"/>
</dbReference>
<evidence type="ECO:0000256" key="1">
    <source>
        <dbReference type="SAM" id="MobiDB-lite"/>
    </source>
</evidence>
<evidence type="ECO:0000313" key="3">
    <source>
        <dbReference type="Proteomes" id="UP000073492"/>
    </source>
</evidence>
<organism evidence="2 3">
    <name type="scientific">Pseudocercospora musae</name>
    <dbReference type="NCBI Taxonomy" id="113226"/>
    <lineage>
        <taxon>Eukaryota</taxon>
        <taxon>Fungi</taxon>
        <taxon>Dikarya</taxon>
        <taxon>Ascomycota</taxon>
        <taxon>Pezizomycotina</taxon>
        <taxon>Dothideomycetes</taxon>
        <taxon>Dothideomycetidae</taxon>
        <taxon>Mycosphaerellales</taxon>
        <taxon>Mycosphaerellaceae</taxon>
        <taxon>Pseudocercospora</taxon>
    </lineage>
</organism>
<dbReference type="OrthoDB" id="416344at2759"/>
<feature type="region of interest" description="Disordered" evidence="1">
    <location>
        <begin position="168"/>
        <end position="266"/>
    </location>
</feature>
<dbReference type="AlphaFoldDB" id="A0A139I879"/>
<reference evidence="2 3" key="1">
    <citation type="submission" date="2015-07" db="EMBL/GenBank/DDBJ databases">
        <title>Comparative genomics of the Sigatoka disease complex on banana suggests a link between parallel evolutionary changes in Pseudocercospora fijiensis and Pseudocercospora eumusae and increased virulence on the banana host.</title>
        <authorList>
            <person name="Chang T.-C."/>
            <person name="Salvucci A."/>
            <person name="Crous P.W."/>
            <person name="Stergiopoulos I."/>
        </authorList>
    </citation>
    <scope>NUCLEOTIDE SEQUENCE [LARGE SCALE GENOMIC DNA]</scope>
    <source>
        <strain evidence="2 3">CBS 116634</strain>
    </source>
</reference>
<protein>
    <submittedName>
        <fullName evidence="2">Uncharacterized protein</fullName>
    </submittedName>
</protein>
<dbReference type="STRING" id="113226.A0A139I879"/>